<dbReference type="PRINTS" id="PR00080">
    <property type="entry name" value="SDRFAMILY"/>
</dbReference>
<comment type="caution">
    <text evidence="4">The sequence shown here is derived from an EMBL/GenBank/DDBJ whole genome shotgun (WGS) entry which is preliminary data.</text>
</comment>
<dbReference type="RefSeq" id="WP_133606916.1">
    <property type="nucleotide sequence ID" value="NZ_SNXW01000002.1"/>
</dbReference>
<dbReference type="PRINTS" id="PR00081">
    <property type="entry name" value="GDHRDH"/>
</dbReference>
<keyword evidence="2" id="KW-0560">Oxidoreductase</keyword>
<dbReference type="PANTHER" id="PTHR43669:SF3">
    <property type="entry name" value="ALCOHOL DEHYDROGENASE, PUTATIVE (AFU_ORTHOLOGUE AFUA_3G03445)-RELATED"/>
    <property type="match status" value="1"/>
</dbReference>
<dbReference type="NCBIfam" id="NF006123">
    <property type="entry name" value="PRK08267.1"/>
    <property type="match status" value="1"/>
</dbReference>
<accession>A0A4R6RHU6</accession>
<dbReference type="AlphaFoldDB" id="A0A4R6RHU6"/>
<sequence>MNAAPRPAILITGAAAGIGLAVAERFARAGWFVGLYDLHEAAVQALRQRLCAEHGIAGRLDVAQAADWTSALQRFAQASGGRLDVLFNNAGVSVTLPFAQAALARHHLVVDVNLKGVINGCHAAHALLLATPGSRVINMCSASALHGQPELASYSATKAAVRGLTEALDIEWRREGIRVVDVLPLFVDTAMVRDDVSRMRTVKMLGVRLSAEDVALAVWSLSQRAAHKLPVHTHVGLQTKCFALLSKLSPGWINHWVTAKMAGY</sequence>
<dbReference type="InterPro" id="IPR036291">
    <property type="entry name" value="NAD(P)-bd_dom_sf"/>
</dbReference>
<keyword evidence="5" id="KW-1185">Reference proteome</keyword>
<dbReference type="Gene3D" id="3.40.50.720">
    <property type="entry name" value="NAD(P)-binding Rossmann-like Domain"/>
    <property type="match status" value="1"/>
</dbReference>
<dbReference type="Proteomes" id="UP000294593">
    <property type="component" value="Unassembled WGS sequence"/>
</dbReference>
<evidence type="ECO:0000256" key="1">
    <source>
        <dbReference type="ARBA" id="ARBA00006484"/>
    </source>
</evidence>
<evidence type="ECO:0000313" key="4">
    <source>
        <dbReference type="EMBL" id="TDP85902.1"/>
    </source>
</evidence>
<comment type="similarity">
    <text evidence="1 3">Belongs to the short-chain dehydrogenases/reductases (SDR) family.</text>
</comment>
<dbReference type="Pfam" id="PF00106">
    <property type="entry name" value="adh_short"/>
    <property type="match status" value="1"/>
</dbReference>
<name>A0A4R6RHU6_9BURK</name>
<dbReference type="EMBL" id="SNXW01000002">
    <property type="protein sequence ID" value="TDP85902.1"/>
    <property type="molecule type" value="Genomic_DNA"/>
</dbReference>
<proteinExistence type="inferred from homology"/>
<gene>
    <name evidence="4" type="ORF">EV672_102252</name>
</gene>
<evidence type="ECO:0000256" key="2">
    <source>
        <dbReference type="ARBA" id="ARBA00023002"/>
    </source>
</evidence>
<protein>
    <submittedName>
        <fullName evidence="4">NADP-dependent 3-hydroxy acid dehydrogenase YdfG</fullName>
    </submittedName>
</protein>
<dbReference type="GO" id="GO:0016491">
    <property type="term" value="F:oxidoreductase activity"/>
    <property type="evidence" value="ECO:0007669"/>
    <property type="project" value="UniProtKB-KW"/>
</dbReference>
<dbReference type="InterPro" id="IPR002347">
    <property type="entry name" value="SDR_fam"/>
</dbReference>
<dbReference type="PANTHER" id="PTHR43669">
    <property type="entry name" value="5-KETO-D-GLUCONATE 5-REDUCTASE"/>
    <property type="match status" value="1"/>
</dbReference>
<organism evidence="4 5">
    <name type="scientific">Aquabacterium commune</name>
    <dbReference type="NCBI Taxonomy" id="70586"/>
    <lineage>
        <taxon>Bacteria</taxon>
        <taxon>Pseudomonadati</taxon>
        <taxon>Pseudomonadota</taxon>
        <taxon>Betaproteobacteria</taxon>
        <taxon>Burkholderiales</taxon>
        <taxon>Aquabacterium</taxon>
    </lineage>
</organism>
<reference evidence="4 5" key="1">
    <citation type="submission" date="2019-03" db="EMBL/GenBank/DDBJ databases">
        <title>Genomic Encyclopedia of Type Strains, Phase IV (KMG-IV): sequencing the most valuable type-strain genomes for metagenomic binning, comparative biology and taxonomic classification.</title>
        <authorList>
            <person name="Goeker M."/>
        </authorList>
    </citation>
    <scope>NUCLEOTIDE SEQUENCE [LARGE SCALE GENOMIC DNA]</scope>
    <source>
        <strain evidence="4 5">DSM 11901</strain>
    </source>
</reference>
<dbReference type="SUPFAM" id="SSF51735">
    <property type="entry name" value="NAD(P)-binding Rossmann-fold domains"/>
    <property type="match status" value="1"/>
</dbReference>
<evidence type="ECO:0000256" key="3">
    <source>
        <dbReference type="RuleBase" id="RU000363"/>
    </source>
</evidence>
<dbReference type="OrthoDB" id="9810734at2"/>
<evidence type="ECO:0000313" key="5">
    <source>
        <dbReference type="Proteomes" id="UP000294593"/>
    </source>
</evidence>